<keyword evidence="2" id="KW-1185">Reference proteome</keyword>
<dbReference type="OrthoDB" id="6166075at2"/>
<evidence type="ECO:0000313" key="2">
    <source>
        <dbReference type="Proteomes" id="UP000197334"/>
    </source>
</evidence>
<proteinExistence type="predicted"/>
<protein>
    <submittedName>
        <fullName evidence="1">Uncharacterized protein</fullName>
    </submittedName>
</protein>
<comment type="caution">
    <text evidence="1">The sequence shown here is derived from an EMBL/GenBank/DDBJ whole genome shotgun (WGS) entry which is preliminary data.</text>
</comment>
<dbReference type="Proteomes" id="UP000197334">
    <property type="component" value="Unassembled WGS sequence"/>
</dbReference>
<accession>A0A246S0E0</accession>
<evidence type="ECO:0000313" key="1">
    <source>
        <dbReference type="EMBL" id="OWV29290.1"/>
    </source>
</evidence>
<gene>
    <name evidence="1" type="ORF">JI62_17060</name>
</gene>
<organism evidence="1 2">
    <name type="scientific">Halomonas campaniensis</name>
    <dbReference type="NCBI Taxonomy" id="213554"/>
    <lineage>
        <taxon>Bacteria</taxon>
        <taxon>Pseudomonadati</taxon>
        <taxon>Pseudomonadota</taxon>
        <taxon>Gammaproteobacteria</taxon>
        <taxon>Oceanospirillales</taxon>
        <taxon>Halomonadaceae</taxon>
        <taxon>Halomonas</taxon>
    </lineage>
</organism>
<name>A0A246S0E0_9GAMM</name>
<reference evidence="1 2" key="1">
    <citation type="submission" date="2014-08" db="EMBL/GenBank/DDBJ databases">
        <title>Draft genome sequence of a novel L-asparaginase producing marine bacterium, Halomonas campaniensis.</title>
        <authorList>
            <person name="Sundarakrishnan B."/>
            <person name="Moushumi Priya A."/>
            <person name="Raman G."/>
            <person name="Sakthivel N."/>
            <person name="Park S."/>
            <person name="Jayachandran S."/>
        </authorList>
    </citation>
    <scope>NUCLEOTIDE SEQUENCE [LARGE SCALE GENOMIC DNA]</scope>
    <source>
        <strain evidence="1 2">SK03</strain>
    </source>
</reference>
<sequence length="333" mass="37332">MNARLYSLKSWLTVEEAALHLSSIISEEVSLSDILQLGLEGHLKLSVNLVNKAYIRKGEVKDLMETSVILYMHDGRFPLLSSDENVVPGSIEEECRNLSRKPYGQIIEQCSDELAHAVAERRVLAAPLGDHVKGNDYVRFSGGIIDATGIWDLPMLAGERISIEERYQILTGGPEVELTNIDGTWLEADGCLYCIYKRFDQDYISEFLKRDGVKPHEHRYSNPEHFYPVGRLPDDVSVVVRRENLDAFISGLENTSKTSQPSERDEIRALEALGLLAETFSQSASKYDLSGKPNKAQIAEAMSNHAGDIYGMSKSKLQRLLTDSLNAWDERRG</sequence>
<dbReference type="AlphaFoldDB" id="A0A246S0E0"/>
<dbReference type="EMBL" id="JPUA01000034">
    <property type="protein sequence ID" value="OWV29290.1"/>
    <property type="molecule type" value="Genomic_DNA"/>
</dbReference>
<dbReference type="RefSeq" id="WP_088701307.1">
    <property type="nucleotide sequence ID" value="NZ_JPUA01000034.1"/>
</dbReference>